<dbReference type="Proteomes" id="UP001203665">
    <property type="component" value="Unassembled WGS sequence"/>
</dbReference>
<dbReference type="RefSeq" id="WP_251608800.1">
    <property type="nucleotide sequence ID" value="NZ_JAMQJY010000001.1"/>
</dbReference>
<dbReference type="InterPro" id="IPR023214">
    <property type="entry name" value="HAD_sf"/>
</dbReference>
<keyword evidence="2" id="KW-1185">Reference proteome</keyword>
<evidence type="ECO:0000313" key="1">
    <source>
        <dbReference type="EMBL" id="MCM2676519.1"/>
    </source>
</evidence>
<gene>
    <name evidence="1" type="ORF">NDM98_14250</name>
</gene>
<dbReference type="Gene3D" id="3.40.50.1000">
    <property type="entry name" value="HAD superfamily/HAD-like"/>
    <property type="match status" value="1"/>
</dbReference>
<dbReference type="SUPFAM" id="SSF56784">
    <property type="entry name" value="HAD-like"/>
    <property type="match status" value="1"/>
</dbReference>
<protein>
    <submittedName>
        <fullName evidence="1">Uncharacterized protein</fullName>
    </submittedName>
</protein>
<comment type="caution">
    <text evidence="1">The sequence shown here is derived from an EMBL/GenBank/DDBJ whole genome shotgun (WGS) entry which is preliminary data.</text>
</comment>
<dbReference type="EMBL" id="JAMQJY010000001">
    <property type="protein sequence ID" value="MCM2676519.1"/>
    <property type="molecule type" value="Genomic_DNA"/>
</dbReference>
<sequence>MVLEDSHNGVRSAKAAGMTCIGYLAPDAGSQDLAQADTIVHSIDEIEPDHY</sequence>
<reference evidence="1" key="1">
    <citation type="submission" date="2022-06" db="EMBL/GenBank/DDBJ databases">
        <title>Alkalicoccobacillus porphyridii sp. nov., isolated from a marine red alga, Porphyridium purpureum and reclassification of Shouchella plakortidis and Shouchella gibsonii as Alkalicoccobacillus plakortidis comb. nov. and Alkalicoccobacillus gibsonii comb. nov.</title>
        <authorList>
            <person name="Kim K.H."/>
            <person name="Lee J.K."/>
            <person name="Han D.M."/>
            <person name="Baek J.H."/>
            <person name="Jeon C.O."/>
        </authorList>
    </citation>
    <scope>NUCLEOTIDE SEQUENCE</scope>
    <source>
        <strain evidence="1">DSM 19153</strain>
    </source>
</reference>
<proteinExistence type="predicted"/>
<evidence type="ECO:0000313" key="2">
    <source>
        <dbReference type="Proteomes" id="UP001203665"/>
    </source>
</evidence>
<accession>A0ABT0XKT8</accession>
<organism evidence="1 2">
    <name type="scientific">Alkalicoccobacillus plakortidis</name>
    <dbReference type="NCBI Taxonomy" id="444060"/>
    <lineage>
        <taxon>Bacteria</taxon>
        <taxon>Bacillati</taxon>
        <taxon>Bacillota</taxon>
        <taxon>Bacilli</taxon>
        <taxon>Bacillales</taxon>
        <taxon>Bacillaceae</taxon>
        <taxon>Alkalicoccobacillus</taxon>
    </lineage>
</organism>
<dbReference type="InterPro" id="IPR036412">
    <property type="entry name" value="HAD-like_sf"/>
</dbReference>
<name>A0ABT0XKT8_9BACI</name>